<dbReference type="PANTHER" id="PTHR28615">
    <property type="entry name" value="PAK4-INHIBITOR INKA1-RELATED"/>
    <property type="match status" value="1"/>
</dbReference>
<dbReference type="InterPro" id="IPR039201">
    <property type="entry name" value="Inka"/>
</dbReference>
<dbReference type="Ensembl" id="ENSGMOT00000038454.1">
    <property type="protein sequence ID" value="ENSGMOP00000054617.1"/>
    <property type="gene ID" value="ENSGMOG00000030922.1"/>
</dbReference>
<evidence type="ECO:0000256" key="1">
    <source>
        <dbReference type="ARBA" id="ARBA00004123"/>
    </source>
</evidence>
<feature type="compositionally biased region" description="Low complexity" evidence="4">
    <location>
        <begin position="87"/>
        <end position="101"/>
    </location>
</feature>
<evidence type="ECO:0000313" key="6">
    <source>
        <dbReference type="Ensembl" id="ENSGMOP00000054617.1"/>
    </source>
</evidence>
<reference evidence="6" key="2">
    <citation type="submission" date="2025-09" db="UniProtKB">
        <authorList>
            <consortium name="Ensembl"/>
        </authorList>
    </citation>
    <scope>IDENTIFICATION</scope>
</reference>
<feature type="region of interest" description="Disordered" evidence="4">
    <location>
        <begin position="40"/>
        <end position="67"/>
    </location>
</feature>
<feature type="compositionally biased region" description="Gly residues" evidence="4">
    <location>
        <begin position="131"/>
        <end position="143"/>
    </location>
</feature>
<name>A0A8C5C2U4_GADMO</name>
<dbReference type="InterPro" id="IPR029267">
    <property type="entry name" value="FAM212"/>
</dbReference>
<evidence type="ECO:0000313" key="7">
    <source>
        <dbReference type="Proteomes" id="UP000694546"/>
    </source>
</evidence>
<dbReference type="OMA" id="GFFGNMR"/>
<dbReference type="GO" id="GO:0001502">
    <property type="term" value="P:cartilage condensation"/>
    <property type="evidence" value="ECO:0007669"/>
    <property type="project" value="Ensembl"/>
</dbReference>
<dbReference type="Pfam" id="PF15342">
    <property type="entry name" value="FAM212"/>
    <property type="match status" value="1"/>
</dbReference>
<feature type="region of interest" description="Disordered" evidence="4">
    <location>
        <begin position="248"/>
        <end position="273"/>
    </location>
</feature>
<evidence type="ECO:0000256" key="2">
    <source>
        <dbReference type="ARBA" id="ARBA00008302"/>
    </source>
</evidence>
<feature type="compositionally biased region" description="Pro residues" evidence="4">
    <location>
        <begin position="42"/>
        <end position="59"/>
    </location>
</feature>
<feature type="domain" description="FAM212" evidence="5">
    <location>
        <begin position="196"/>
        <end position="251"/>
    </location>
</feature>
<evidence type="ECO:0000259" key="5">
    <source>
        <dbReference type="Pfam" id="PF15342"/>
    </source>
</evidence>
<comment type="subcellular location">
    <subcellularLocation>
        <location evidence="1">Nucleus</location>
    </subcellularLocation>
</comment>
<reference evidence="6" key="1">
    <citation type="submission" date="2025-08" db="UniProtKB">
        <authorList>
            <consortium name="Ensembl"/>
        </authorList>
    </citation>
    <scope>IDENTIFICATION</scope>
</reference>
<keyword evidence="3" id="KW-0539">Nucleus</keyword>
<feature type="region of interest" description="Disordered" evidence="4">
    <location>
        <begin position="82"/>
        <end position="158"/>
    </location>
</feature>
<sequence length="373" mass="40472">MVQMRSKGMLCLQDSGGVCLREQVDYMRRSLQDLRQLRRASPAPPPLAPATPPPAPAMPPSSCRRPARPLRLGQRREMHARLRLSNASTASTTSTTSTASTYDSACCLASPLEEEEQEEEEGGRADSGLGLRPGPGRGRGQGPGSPVSERSLELDSGYSEASWRDEAAVLRRSRNVRVSASACLRTNRTGQGGRSRPKSTSDACLENWTPFDAGDATDWTNSLLTRGRNRRPLVLGDNSFADLLQTWMELPPGGPEGPARPQGGQGPAAPARGFLGNMRRKWAGISKNVEDRVRMRSTESRADRTVNAPKRLSCPVGVAPLGVAPHGEQTPFFHQSLSVLSEAQDPSDYFHFRALMKSGSRQPIICSDLIGYI</sequence>
<dbReference type="OrthoDB" id="8811265at2759"/>
<dbReference type="GeneID" id="115556707"/>
<dbReference type="GO" id="GO:0005634">
    <property type="term" value="C:nucleus"/>
    <property type="evidence" value="ECO:0007669"/>
    <property type="project" value="UniProtKB-SubCell"/>
</dbReference>
<evidence type="ECO:0000256" key="3">
    <source>
        <dbReference type="ARBA" id="ARBA00023242"/>
    </source>
</evidence>
<dbReference type="AlphaFoldDB" id="A0A8C5C2U4"/>
<gene>
    <name evidence="6" type="primary">LOC115556707</name>
</gene>
<comment type="similarity">
    <text evidence="2">Belongs to the INKA family.</text>
</comment>
<dbReference type="GO" id="GO:0030291">
    <property type="term" value="F:protein serine/threonine kinase inhibitor activity"/>
    <property type="evidence" value="ECO:0007669"/>
    <property type="project" value="InterPro"/>
</dbReference>
<feature type="compositionally biased region" description="Acidic residues" evidence="4">
    <location>
        <begin position="112"/>
        <end position="121"/>
    </location>
</feature>
<feature type="compositionally biased region" description="Low complexity" evidence="4">
    <location>
        <begin position="257"/>
        <end position="273"/>
    </location>
</feature>
<dbReference type="GO" id="GO:0019901">
    <property type="term" value="F:protein kinase binding"/>
    <property type="evidence" value="ECO:0007669"/>
    <property type="project" value="TreeGrafter"/>
</dbReference>
<accession>A0A8C5C2U4</accession>
<organism evidence="6 7">
    <name type="scientific">Gadus morhua</name>
    <name type="common">Atlantic cod</name>
    <dbReference type="NCBI Taxonomy" id="8049"/>
    <lineage>
        <taxon>Eukaryota</taxon>
        <taxon>Metazoa</taxon>
        <taxon>Chordata</taxon>
        <taxon>Craniata</taxon>
        <taxon>Vertebrata</taxon>
        <taxon>Euteleostomi</taxon>
        <taxon>Actinopterygii</taxon>
        <taxon>Neopterygii</taxon>
        <taxon>Teleostei</taxon>
        <taxon>Neoteleostei</taxon>
        <taxon>Acanthomorphata</taxon>
        <taxon>Zeiogadaria</taxon>
        <taxon>Gadariae</taxon>
        <taxon>Gadiformes</taxon>
        <taxon>Gadoidei</taxon>
        <taxon>Gadidae</taxon>
        <taxon>Gadus</taxon>
    </lineage>
</organism>
<dbReference type="GeneTree" id="ENSGT00530000063849"/>
<protein>
    <submittedName>
        <fullName evidence="6">Inka box actin regulator 1a</fullName>
    </submittedName>
</protein>
<dbReference type="Proteomes" id="UP000694546">
    <property type="component" value="Chromosome 13"/>
</dbReference>
<proteinExistence type="inferred from homology"/>
<keyword evidence="7" id="KW-1185">Reference proteome</keyword>
<dbReference type="PANTHER" id="PTHR28615:SF1">
    <property type="entry name" value="PAK4-INHIBITOR INKA1"/>
    <property type="match status" value="1"/>
</dbReference>
<dbReference type="RefSeq" id="XP_030229803.1">
    <property type="nucleotide sequence ID" value="XM_030373943.1"/>
</dbReference>
<dbReference type="Gene3D" id="3.30.200.20">
    <property type="entry name" value="Phosphorylase Kinase, domain 1"/>
    <property type="match status" value="1"/>
</dbReference>
<evidence type="ECO:0000256" key="4">
    <source>
        <dbReference type="SAM" id="MobiDB-lite"/>
    </source>
</evidence>